<reference evidence="1 2" key="1">
    <citation type="journal article" date="2010" name="Stand. Genomic Sci.">
        <title>Complete genome sequence of Conexibacter woesei type strain (ID131577).</title>
        <authorList>
            <person name="Pukall R."/>
            <person name="Lapidus A."/>
            <person name="Glavina Del Rio T."/>
            <person name="Copeland A."/>
            <person name="Tice H."/>
            <person name="Cheng J.-F."/>
            <person name="Lucas S."/>
            <person name="Chen F."/>
            <person name="Nolan M."/>
            <person name="Bruce D."/>
            <person name="Goodwin L."/>
            <person name="Pitluck S."/>
            <person name="Mavromatis K."/>
            <person name="Ivanova N."/>
            <person name="Ovchinnikova G."/>
            <person name="Pati A."/>
            <person name="Chen A."/>
            <person name="Palaniappan K."/>
            <person name="Land M."/>
            <person name="Hauser L."/>
            <person name="Chang Y.-J."/>
            <person name="Jeffries C.D."/>
            <person name="Chain P."/>
            <person name="Meincke L."/>
            <person name="Sims D."/>
            <person name="Brettin T."/>
            <person name="Detter J.C."/>
            <person name="Rohde M."/>
            <person name="Goeker M."/>
            <person name="Bristow J."/>
            <person name="Eisen J.A."/>
            <person name="Markowitz V."/>
            <person name="Kyrpides N.C."/>
            <person name="Klenk H.-P."/>
            <person name="Hugenholtz P."/>
        </authorList>
    </citation>
    <scope>NUCLEOTIDE SEQUENCE [LARGE SCALE GENOMIC DNA]</scope>
    <source>
        <strain evidence="2">DSM 14684 / CIP 108061 / JCM 11494 / NBRC 100937 / ID131577</strain>
    </source>
</reference>
<dbReference type="Gene3D" id="3.40.50.620">
    <property type="entry name" value="HUPs"/>
    <property type="match status" value="1"/>
</dbReference>
<dbReference type="AlphaFoldDB" id="D3FFI9"/>
<organism evidence="1 2">
    <name type="scientific">Conexibacter woesei (strain DSM 14684 / CCUG 47730 / CIP 108061 / JCM 11494 / NBRC 100937 / ID131577)</name>
    <dbReference type="NCBI Taxonomy" id="469383"/>
    <lineage>
        <taxon>Bacteria</taxon>
        <taxon>Bacillati</taxon>
        <taxon>Actinomycetota</taxon>
        <taxon>Thermoleophilia</taxon>
        <taxon>Solirubrobacterales</taxon>
        <taxon>Conexibacteraceae</taxon>
        <taxon>Conexibacter</taxon>
    </lineage>
</organism>
<dbReference type="eggNOG" id="ENOG502ZFSJ">
    <property type="taxonomic scope" value="Bacteria"/>
</dbReference>
<evidence type="ECO:0000313" key="1">
    <source>
        <dbReference type="EMBL" id="ADB53782.1"/>
    </source>
</evidence>
<dbReference type="EMBL" id="CP001854">
    <property type="protein sequence ID" value="ADB53782.1"/>
    <property type="molecule type" value="Genomic_DNA"/>
</dbReference>
<dbReference type="SUPFAM" id="SSF52402">
    <property type="entry name" value="Adenine nucleotide alpha hydrolases-like"/>
    <property type="match status" value="1"/>
</dbReference>
<evidence type="ECO:0000313" key="2">
    <source>
        <dbReference type="Proteomes" id="UP000008229"/>
    </source>
</evidence>
<dbReference type="STRING" id="469383.Cwoe_5377"/>
<dbReference type="RefSeq" id="WP_012936833.1">
    <property type="nucleotide sequence ID" value="NC_013739.1"/>
</dbReference>
<sequence>MPEPARILLVANRTAATDGLRDAVRARAARGPVRFHLVVPAHPHGLHKVVDPQEGDHGEAQQRLEQALPQLSAAAGAPVTGHVGDAEPLMAIEDALNQAHYDEIVISTLPRRISRWLHLDLVSKARGSGLPVTHVEAKDDVQSADAEMPVA</sequence>
<dbReference type="OrthoDB" id="5184682at2"/>
<protein>
    <recommendedName>
        <fullName evidence="3">UspA domain protein</fullName>
    </recommendedName>
</protein>
<dbReference type="KEGG" id="cwo:Cwoe_5377"/>
<proteinExistence type="predicted"/>
<accession>D3FFI9</accession>
<dbReference type="HOGENOM" id="CLU_142203_0_0_11"/>
<gene>
    <name evidence="1" type="ordered locus">Cwoe_5377</name>
</gene>
<name>D3FFI9_CONWI</name>
<dbReference type="InterPro" id="IPR014729">
    <property type="entry name" value="Rossmann-like_a/b/a_fold"/>
</dbReference>
<evidence type="ECO:0008006" key="3">
    <source>
        <dbReference type="Google" id="ProtNLM"/>
    </source>
</evidence>
<keyword evidence="2" id="KW-1185">Reference proteome</keyword>
<reference evidence="2" key="2">
    <citation type="submission" date="2010-01" db="EMBL/GenBank/DDBJ databases">
        <title>The complete genome of Conexibacter woesei DSM 14684.</title>
        <authorList>
            <consortium name="US DOE Joint Genome Institute (JGI-PGF)"/>
            <person name="Lucas S."/>
            <person name="Copeland A."/>
            <person name="Lapidus A."/>
            <person name="Glavina del Rio T."/>
            <person name="Dalin E."/>
            <person name="Tice H."/>
            <person name="Bruce D."/>
            <person name="Goodwin L."/>
            <person name="Pitluck S."/>
            <person name="Kyrpides N."/>
            <person name="Mavromatis K."/>
            <person name="Ivanova N."/>
            <person name="Mikhailova N."/>
            <person name="Chertkov O."/>
            <person name="Brettin T."/>
            <person name="Detter J.C."/>
            <person name="Han C."/>
            <person name="Larimer F."/>
            <person name="Land M."/>
            <person name="Hauser L."/>
            <person name="Markowitz V."/>
            <person name="Cheng J.-F."/>
            <person name="Hugenholtz P."/>
            <person name="Woyke T."/>
            <person name="Wu D."/>
            <person name="Pukall R."/>
            <person name="Steenblock K."/>
            <person name="Schneider S."/>
            <person name="Klenk H.-P."/>
            <person name="Eisen J.A."/>
        </authorList>
    </citation>
    <scope>NUCLEOTIDE SEQUENCE [LARGE SCALE GENOMIC DNA]</scope>
    <source>
        <strain evidence="2">DSM 14684 / CIP 108061 / JCM 11494 / NBRC 100937 / ID131577</strain>
    </source>
</reference>
<dbReference type="Proteomes" id="UP000008229">
    <property type="component" value="Chromosome"/>
</dbReference>